<keyword evidence="2 4" id="KW-0547">Nucleotide-binding</keyword>
<dbReference type="PIRSF" id="PIRSF006806">
    <property type="entry name" value="FTHF_cligase"/>
    <property type="match status" value="1"/>
</dbReference>
<comment type="similarity">
    <text evidence="1 5">Belongs to the 5-formyltetrahydrofolate cyclo-ligase family.</text>
</comment>
<dbReference type="Proteomes" id="UP000095553">
    <property type="component" value="Unassembled WGS sequence"/>
</dbReference>
<reference evidence="6 13" key="2">
    <citation type="journal article" date="2016" name="Sci. Rep.">
        <title>Accelerated dysbiosis of gut microbiota during aggravation of DSS-induced colitis by a butyrate-producing bacterium.</title>
        <authorList>
            <person name="Zhang Q."/>
            <person name="Wu Y."/>
            <person name="Wang J."/>
            <person name="Wu G."/>
            <person name="Long W."/>
            <person name="Xue Z."/>
            <person name="Wang L."/>
            <person name="Zhang X."/>
            <person name="Pang X."/>
            <person name="Zhao Y."/>
            <person name="Zhao L."/>
            <person name="Zhang C."/>
        </authorList>
    </citation>
    <scope>NUCLEOTIDE SEQUENCE [LARGE SCALE GENOMIC DNA]</scope>
    <source>
        <strain evidence="6 13">BPB5</strain>
    </source>
</reference>
<feature type="binding site" evidence="4">
    <location>
        <begin position="131"/>
        <end position="139"/>
    </location>
    <ligand>
        <name>ATP</name>
        <dbReference type="ChEBI" id="CHEBI:30616"/>
    </ligand>
</feature>
<dbReference type="Gene3D" id="3.40.50.10420">
    <property type="entry name" value="NagB/RpiA/CoA transferase-like"/>
    <property type="match status" value="1"/>
</dbReference>
<dbReference type="Proteomes" id="UP000095564">
    <property type="component" value="Unassembled WGS sequence"/>
</dbReference>
<dbReference type="OrthoDB" id="9801938at2"/>
<keyword evidence="5" id="KW-0479">Metal-binding</keyword>
<name>A0A173UC30_ANAHA</name>
<keyword evidence="7" id="KW-0436">Ligase</keyword>
<evidence type="ECO:0000313" key="13">
    <source>
        <dbReference type="Proteomes" id="UP000188159"/>
    </source>
</evidence>
<dbReference type="Pfam" id="PF01812">
    <property type="entry name" value="5-FTHF_cyc-lig"/>
    <property type="match status" value="1"/>
</dbReference>
<dbReference type="NCBIfam" id="TIGR02727">
    <property type="entry name" value="MTHFS_bact"/>
    <property type="match status" value="1"/>
</dbReference>
<organism evidence="7 12">
    <name type="scientific">Anaerostipes hadrus</name>
    <dbReference type="NCBI Taxonomy" id="649756"/>
    <lineage>
        <taxon>Bacteria</taxon>
        <taxon>Bacillati</taxon>
        <taxon>Bacillota</taxon>
        <taxon>Clostridia</taxon>
        <taxon>Lachnospirales</taxon>
        <taxon>Lachnospiraceae</taxon>
        <taxon>Anaerostipes</taxon>
    </lineage>
</organism>
<dbReference type="PANTHER" id="PTHR23407">
    <property type="entry name" value="ATPASE INHIBITOR/5-FORMYLTETRAHYDROFOLATE CYCLO-LIGASE"/>
    <property type="match status" value="1"/>
</dbReference>
<dbReference type="InterPro" id="IPR024185">
    <property type="entry name" value="FTHF_cligase-like_sf"/>
</dbReference>
<proteinExistence type="inferred from homology"/>
<dbReference type="SUPFAM" id="SSF100950">
    <property type="entry name" value="NagB/RpiA/CoA transferase-like"/>
    <property type="match status" value="1"/>
</dbReference>
<comment type="catalytic activity">
    <reaction evidence="5">
        <text>(6S)-5-formyl-5,6,7,8-tetrahydrofolate + ATP = (6R)-5,10-methenyltetrahydrofolate + ADP + phosphate</text>
        <dbReference type="Rhea" id="RHEA:10488"/>
        <dbReference type="ChEBI" id="CHEBI:30616"/>
        <dbReference type="ChEBI" id="CHEBI:43474"/>
        <dbReference type="ChEBI" id="CHEBI:57455"/>
        <dbReference type="ChEBI" id="CHEBI:57457"/>
        <dbReference type="ChEBI" id="CHEBI:456216"/>
        <dbReference type="EC" id="6.3.3.2"/>
    </reaction>
</comment>
<dbReference type="EMBL" id="CYXY01000021">
    <property type="protein sequence ID" value="CUN13593.1"/>
    <property type="molecule type" value="Genomic_DNA"/>
</dbReference>
<dbReference type="GO" id="GO:0035999">
    <property type="term" value="P:tetrahydrofolate interconversion"/>
    <property type="evidence" value="ECO:0007669"/>
    <property type="project" value="TreeGrafter"/>
</dbReference>
<dbReference type="GO" id="GO:0009396">
    <property type="term" value="P:folic acid-containing compound biosynthetic process"/>
    <property type="evidence" value="ECO:0007669"/>
    <property type="project" value="TreeGrafter"/>
</dbReference>
<keyword evidence="5" id="KW-0460">Magnesium</keyword>
<dbReference type="Proteomes" id="UP000188159">
    <property type="component" value="Chromosome"/>
</dbReference>
<keyword evidence="3 4" id="KW-0067">ATP-binding</keyword>
<dbReference type="AlphaFoldDB" id="A0A173UC30"/>
<comment type="cofactor">
    <cofactor evidence="5">
        <name>Mg(2+)</name>
        <dbReference type="ChEBI" id="CHEBI:18420"/>
    </cofactor>
</comment>
<dbReference type="InterPro" id="IPR037171">
    <property type="entry name" value="NagB/RpiA_transferase-like"/>
</dbReference>
<dbReference type="EMBL" id="CZAU01000024">
    <property type="protein sequence ID" value="CUP84847.1"/>
    <property type="molecule type" value="Genomic_DNA"/>
</dbReference>
<dbReference type="EMBL" id="CYXT01000024">
    <property type="protein sequence ID" value="CUN11817.1"/>
    <property type="molecule type" value="Genomic_DNA"/>
</dbReference>
<evidence type="ECO:0000256" key="3">
    <source>
        <dbReference type="ARBA" id="ARBA00022840"/>
    </source>
</evidence>
<evidence type="ECO:0000313" key="11">
    <source>
        <dbReference type="Proteomes" id="UP000095564"/>
    </source>
</evidence>
<dbReference type="EC" id="6.3.3.2" evidence="5"/>
<feature type="binding site" evidence="4">
    <location>
        <position position="54"/>
    </location>
    <ligand>
        <name>substrate</name>
    </ligand>
</feature>
<sequence length="179" mass="20626">MTKKEARQQVKEWMKKLDKNYIEKADQSIFEQVKELKEFQEAKTIFCYASMKNEVDTWQLIALALKQGKNVGVPLCIGKGIMEVRQIHALDDFEEGAYGIMEPSRRCPILSKEKIDMAVIPCVSADREGRRLGHGAGFYDRFLDGVTFPKILVCYKELMMDQVPTEEHDILMDQVICDE</sequence>
<evidence type="ECO:0000313" key="9">
    <source>
        <dbReference type="EMBL" id="CUP84847.1"/>
    </source>
</evidence>
<accession>A0A173UC30</accession>
<evidence type="ECO:0000313" key="6">
    <source>
        <dbReference type="EMBL" id="AQP39392.1"/>
    </source>
</evidence>
<evidence type="ECO:0000256" key="1">
    <source>
        <dbReference type="ARBA" id="ARBA00010638"/>
    </source>
</evidence>
<dbReference type="Proteomes" id="UP000095598">
    <property type="component" value="Unassembled WGS sequence"/>
</dbReference>
<protein>
    <recommendedName>
        <fullName evidence="5">5-formyltetrahydrofolate cyclo-ligase</fullName>
        <ecNumber evidence="5">6.3.3.2</ecNumber>
    </recommendedName>
</protein>
<feature type="binding site" evidence="4">
    <location>
        <begin position="3"/>
        <end position="7"/>
    </location>
    <ligand>
        <name>ATP</name>
        <dbReference type="ChEBI" id="CHEBI:30616"/>
    </ligand>
</feature>
<dbReference type="InterPro" id="IPR002698">
    <property type="entry name" value="FTHF_cligase"/>
</dbReference>
<evidence type="ECO:0000256" key="2">
    <source>
        <dbReference type="ARBA" id="ARBA00022741"/>
    </source>
</evidence>
<evidence type="ECO:0000313" key="12">
    <source>
        <dbReference type="Proteomes" id="UP000095598"/>
    </source>
</evidence>
<evidence type="ECO:0000313" key="8">
    <source>
        <dbReference type="EMBL" id="CUN13593.1"/>
    </source>
</evidence>
<evidence type="ECO:0000313" key="10">
    <source>
        <dbReference type="Proteomes" id="UP000095553"/>
    </source>
</evidence>
<gene>
    <name evidence="6" type="ORF">DO83_07150</name>
    <name evidence="7" type="ORF">ERS852425_02736</name>
    <name evidence="9" type="ORF">ERS852520_02350</name>
    <name evidence="8" type="ORF">ERS852571_02745</name>
</gene>
<evidence type="ECO:0000256" key="5">
    <source>
        <dbReference type="RuleBase" id="RU361279"/>
    </source>
</evidence>
<evidence type="ECO:0000256" key="4">
    <source>
        <dbReference type="PIRSR" id="PIRSR006806-1"/>
    </source>
</evidence>
<dbReference type="EMBL" id="CP012098">
    <property type="protein sequence ID" value="AQP39392.1"/>
    <property type="molecule type" value="Genomic_DNA"/>
</dbReference>
<dbReference type="GO" id="GO:0046872">
    <property type="term" value="F:metal ion binding"/>
    <property type="evidence" value="ECO:0007669"/>
    <property type="project" value="UniProtKB-KW"/>
</dbReference>
<evidence type="ECO:0000313" key="7">
    <source>
        <dbReference type="EMBL" id="CUN11817.1"/>
    </source>
</evidence>
<dbReference type="GO" id="GO:0030272">
    <property type="term" value="F:5-formyltetrahydrofolate cyclo-ligase activity"/>
    <property type="evidence" value="ECO:0007669"/>
    <property type="project" value="UniProtKB-EC"/>
</dbReference>
<dbReference type="GO" id="GO:0005524">
    <property type="term" value="F:ATP binding"/>
    <property type="evidence" value="ECO:0007669"/>
    <property type="project" value="UniProtKB-KW"/>
</dbReference>
<reference evidence="10 11" key="1">
    <citation type="submission" date="2015-09" db="EMBL/GenBank/DDBJ databases">
        <authorList>
            <consortium name="Pathogen Informatics"/>
        </authorList>
    </citation>
    <scope>NUCLEOTIDE SEQUENCE [LARGE SCALE GENOMIC DNA]</scope>
    <source>
        <strain evidence="7 12">2789STDY5608868</strain>
        <strain evidence="9 11">2789STDY5834908</strain>
        <strain evidence="8 10">2789STDY5834959</strain>
    </source>
</reference>
<dbReference type="RefSeq" id="WP_008393004.1">
    <property type="nucleotide sequence ID" value="NZ_CACRSX010000014.1"/>
</dbReference>
<dbReference type="PANTHER" id="PTHR23407:SF1">
    <property type="entry name" value="5-FORMYLTETRAHYDROFOLATE CYCLO-LIGASE"/>
    <property type="match status" value="1"/>
</dbReference>